<gene>
    <name evidence="3" type="ORF">ACFQRF_06925</name>
</gene>
<organism evidence="3 4">
    <name type="scientific">Marinactinospora rubrisoli</name>
    <dbReference type="NCBI Taxonomy" id="2715399"/>
    <lineage>
        <taxon>Bacteria</taxon>
        <taxon>Bacillati</taxon>
        <taxon>Actinomycetota</taxon>
        <taxon>Actinomycetes</taxon>
        <taxon>Streptosporangiales</taxon>
        <taxon>Nocardiopsidaceae</taxon>
        <taxon>Marinactinospora</taxon>
    </lineage>
</organism>
<evidence type="ECO:0000313" key="4">
    <source>
        <dbReference type="Proteomes" id="UP001596540"/>
    </source>
</evidence>
<proteinExistence type="predicted"/>
<accession>A0ABW2KBV4</accession>
<feature type="transmembrane region" description="Helical" evidence="2">
    <location>
        <begin position="103"/>
        <end position="126"/>
    </location>
</feature>
<evidence type="ECO:0000256" key="1">
    <source>
        <dbReference type="SAM" id="MobiDB-lite"/>
    </source>
</evidence>
<keyword evidence="2" id="KW-1133">Transmembrane helix</keyword>
<feature type="compositionally biased region" description="Pro residues" evidence="1">
    <location>
        <begin position="298"/>
        <end position="318"/>
    </location>
</feature>
<feature type="compositionally biased region" description="Pro residues" evidence="1">
    <location>
        <begin position="226"/>
        <end position="243"/>
    </location>
</feature>
<feature type="compositionally biased region" description="Pro residues" evidence="1">
    <location>
        <begin position="143"/>
        <end position="157"/>
    </location>
</feature>
<sequence>MSNTVRHVIGAVVGLVLVPVTVVALGWSQWNLQLAMARFDYAGGFLIGMAGLLVLGIVLGLAVGSRMSPLASLIPGIALAVLGGFGSQPAGYDFFNQVIPFDFWWNGVTIYPLLGVLLLAASLPVSRWRSGRRPSRAGRRQPAAPPVAPAAPAPQPTGPVHNDALPDSWVPPVQTRPERTEWPPPSVHVHHPGQQARPPRAGEPPYPPGPATGGQHGMTGLAGTGPQPPTGRPGGPDHPPPGAEAPEWTGRPAGHRRPEEDVPHLYGTGPMPQMPPAAEPRHRRTTDEPHLYGTGPLPRIPEPPADPQRAPRPPGTDG</sequence>
<feature type="compositionally biased region" description="Pro residues" evidence="1">
    <location>
        <begin position="201"/>
        <end position="210"/>
    </location>
</feature>
<feature type="transmembrane region" description="Helical" evidence="2">
    <location>
        <begin position="42"/>
        <end position="63"/>
    </location>
</feature>
<keyword evidence="4" id="KW-1185">Reference proteome</keyword>
<dbReference type="RefSeq" id="WP_379869816.1">
    <property type="nucleotide sequence ID" value="NZ_JBHTBH010000003.1"/>
</dbReference>
<name>A0ABW2KBV4_9ACTN</name>
<feature type="region of interest" description="Disordered" evidence="1">
    <location>
        <begin position="129"/>
        <end position="318"/>
    </location>
</feature>
<feature type="compositionally biased region" description="Gly residues" evidence="1">
    <location>
        <begin position="211"/>
        <end position="223"/>
    </location>
</feature>
<protein>
    <submittedName>
        <fullName evidence="3">Uncharacterized protein</fullName>
    </submittedName>
</protein>
<comment type="caution">
    <text evidence="3">The sequence shown here is derived from an EMBL/GenBank/DDBJ whole genome shotgun (WGS) entry which is preliminary data.</text>
</comment>
<dbReference type="EMBL" id="JBHTBH010000003">
    <property type="protein sequence ID" value="MFC7327472.1"/>
    <property type="molecule type" value="Genomic_DNA"/>
</dbReference>
<feature type="transmembrane region" description="Helical" evidence="2">
    <location>
        <begin position="70"/>
        <end position="91"/>
    </location>
</feature>
<keyword evidence="2" id="KW-0812">Transmembrane</keyword>
<reference evidence="4" key="1">
    <citation type="journal article" date="2019" name="Int. J. Syst. Evol. Microbiol.">
        <title>The Global Catalogue of Microorganisms (GCM) 10K type strain sequencing project: providing services to taxonomists for standard genome sequencing and annotation.</title>
        <authorList>
            <consortium name="The Broad Institute Genomics Platform"/>
            <consortium name="The Broad Institute Genome Sequencing Center for Infectious Disease"/>
            <person name="Wu L."/>
            <person name="Ma J."/>
        </authorList>
    </citation>
    <scope>NUCLEOTIDE SEQUENCE [LARGE SCALE GENOMIC DNA]</scope>
    <source>
        <strain evidence="4">CGMCC 4.7382</strain>
    </source>
</reference>
<feature type="transmembrane region" description="Helical" evidence="2">
    <location>
        <begin position="7"/>
        <end position="30"/>
    </location>
</feature>
<feature type="compositionally biased region" description="Basic residues" evidence="1">
    <location>
        <begin position="129"/>
        <end position="139"/>
    </location>
</feature>
<evidence type="ECO:0000256" key="2">
    <source>
        <dbReference type="SAM" id="Phobius"/>
    </source>
</evidence>
<keyword evidence="2" id="KW-0472">Membrane</keyword>
<dbReference type="Proteomes" id="UP001596540">
    <property type="component" value="Unassembled WGS sequence"/>
</dbReference>
<evidence type="ECO:0000313" key="3">
    <source>
        <dbReference type="EMBL" id="MFC7327472.1"/>
    </source>
</evidence>